<dbReference type="GO" id="GO:0016788">
    <property type="term" value="F:hydrolase activity, acting on ester bonds"/>
    <property type="evidence" value="ECO:0007669"/>
    <property type="project" value="InterPro"/>
</dbReference>
<evidence type="ECO:0000313" key="7">
    <source>
        <dbReference type="Proteomes" id="UP000028181"/>
    </source>
</evidence>
<keyword evidence="3" id="KW-0378">Hydrolase</keyword>
<proteinExistence type="predicted"/>
<reference evidence="7" key="1">
    <citation type="journal article" date="2014" name="BMC Genomics">
        <title>Genome sequencing of two Neorhizobium galegae strains reveals a noeT gene responsible for the unusual acetylation of the nodulation factors.</title>
        <authorList>
            <person name="Osterman J."/>
            <person name="Marsh J."/>
            <person name="Laine P.K."/>
            <person name="Zeng Z."/>
            <person name="Alatalo E."/>
            <person name="Sullivan J.T."/>
            <person name="Young J.P."/>
            <person name="Thomas-Oates J."/>
            <person name="Paulin L."/>
            <person name="Lindstrom K."/>
        </authorList>
    </citation>
    <scope>NUCLEOTIDE SEQUENCE [LARGE SCALE GENOMIC DNA]</scope>
    <source>
        <strain evidence="7">HAMBI 540</strain>
    </source>
</reference>
<dbReference type="GO" id="GO:0046872">
    <property type="term" value="F:metal ion binding"/>
    <property type="evidence" value="ECO:0007669"/>
    <property type="project" value="UniProtKB-KW"/>
</dbReference>
<evidence type="ECO:0000256" key="1">
    <source>
        <dbReference type="ARBA" id="ARBA00001947"/>
    </source>
</evidence>
<keyword evidence="4" id="KW-0862">Zinc</keyword>
<dbReference type="PATRIC" id="fig|1028800.3.peg.5277"/>
<dbReference type="GO" id="GO:0016811">
    <property type="term" value="F:hydrolase activity, acting on carbon-nitrogen (but not peptide) bonds, in linear amides"/>
    <property type="evidence" value="ECO:0007669"/>
    <property type="project" value="InterPro"/>
</dbReference>
<protein>
    <submittedName>
        <fullName evidence="6">Ectoine utilization protein EutE</fullName>
    </submittedName>
</protein>
<dbReference type="InterPro" id="IPR055438">
    <property type="entry name" value="AstE_AspA_cat"/>
</dbReference>
<dbReference type="PANTHER" id="PTHR37326">
    <property type="entry name" value="BLL3975 PROTEIN"/>
    <property type="match status" value="1"/>
</dbReference>
<dbReference type="Pfam" id="PF24827">
    <property type="entry name" value="AstE_AspA_cat"/>
    <property type="match status" value="1"/>
</dbReference>
<dbReference type="HOGENOM" id="CLU_035605_1_0_5"/>
<dbReference type="AlphaFoldDB" id="A0A068SYN5"/>
<keyword evidence="2" id="KW-0479">Metal-binding</keyword>
<geneLocation type="plasmid" evidence="7">
    <name>II</name>
</geneLocation>
<dbReference type="PANTHER" id="PTHR37326:SF1">
    <property type="entry name" value="BLL3975 PROTEIN"/>
    <property type="match status" value="1"/>
</dbReference>
<comment type="cofactor">
    <cofactor evidence="1">
        <name>Zn(2+)</name>
        <dbReference type="ChEBI" id="CHEBI:29105"/>
    </cofactor>
</comment>
<dbReference type="EMBL" id="HG938354">
    <property type="protein sequence ID" value="CDN51332.1"/>
    <property type="molecule type" value="Genomic_DNA"/>
</dbReference>
<dbReference type="Proteomes" id="UP000028181">
    <property type="component" value="Plasmid pHAMBI540a"/>
</dbReference>
<evidence type="ECO:0000256" key="4">
    <source>
        <dbReference type="ARBA" id="ARBA00022833"/>
    </source>
</evidence>
<gene>
    <name evidence="6" type="primary">eutE</name>
    <name evidence="6" type="ORF">RG540_PA06560</name>
</gene>
<dbReference type="RefSeq" id="WP_041364764.1">
    <property type="nucleotide sequence ID" value="NZ_HG938354.1"/>
</dbReference>
<evidence type="ECO:0000256" key="3">
    <source>
        <dbReference type="ARBA" id="ARBA00022801"/>
    </source>
</evidence>
<name>A0A068SYN5_NEOGA</name>
<dbReference type="KEGG" id="ngg:RG540_PA06560"/>
<sequence>MVKSINKLRPKFTTHADGSDAVIFMHELVGEQDGPTVGISASIHGNENTGSQAILDLFRIIKDMPLKGRIILLPVANPRSFAVNHRHNPLDQMNLNREFPGDPRGTYSQQLADALAHEFFAKIDYNLDLHSGTDRPTVDYVYIWNDEPLSRAFGSKILYRPTTGKAGTVYSGTSKSVSMDRHGTKVVTIELGGGIVDQAPYAKRTVDGLLNQLRLIGSIEGELVPNPKQVVVTELVGIRPKHGGWLEPLSPANGEIIRGGSLLGRVVSPYDFETIEEIPTPFETGIMVMQHLTRNLVEAGDYGFMVGNIEGSTD</sequence>
<evidence type="ECO:0000259" key="5">
    <source>
        <dbReference type="Pfam" id="PF24827"/>
    </source>
</evidence>
<dbReference type="PIRSF" id="PIRSF039012">
    <property type="entry name" value="ASP"/>
    <property type="match status" value="1"/>
</dbReference>
<dbReference type="eggNOG" id="COG3608">
    <property type="taxonomic scope" value="Bacteria"/>
</dbReference>
<organism evidence="6 7">
    <name type="scientific">Neorhizobium galegae bv. orientalis str. HAMBI 540</name>
    <dbReference type="NCBI Taxonomy" id="1028800"/>
    <lineage>
        <taxon>Bacteria</taxon>
        <taxon>Pseudomonadati</taxon>
        <taxon>Pseudomonadota</taxon>
        <taxon>Alphaproteobacteria</taxon>
        <taxon>Hyphomicrobiales</taxon>
        <taxon>Rhizobiaceae</taxon>
        <taxon>Rhizobium/Agrobacterium group</taxon>
        <taxon>Neorhizobium</taxon>
    </lineage>
</organism>
<dbReference type="Gene3D" id="3.40.630.10">
    <property type="entry name" value="Zn peptidases"/>
    <property type="match status" value="1"/>
</dbReference>
<dbReference type="OrthoDB" id="9782876at2"/>
<dbReference type="SUPFAM" id="SSF53187">
    <property type="entry name" value="Zn-dependent exopeptidases"/>
    <property type="match status" value="1"/>
</dbReference>
<accession>A0A068SYN5</accession>
<evidence type="ECO:0000256" key="2">
    <source>
        <dbReference type="ARBA" id="ARBA00022723"/>
    </source>
</evidence>
<keyword evidence="6" id="KW-0614">Plasmid</keyword>
<dbReference type="InterPro" id="IPR043795">
    <property type="entry name" value="N-alpha-Ac-DABA-like"/>
</dbReference>
<dbReference type="CDD" id="cd06230">
    <property type="entry name" value="M14_ASTE_ASPA_like"/>
    <property type="match status" value="1"/>
</dbReference>
<dbReference type="GeneID" id="24260831"/>
<keyword evidence="7" id="KW-1185">Reference proteome</keyword>
<dbReference type="InterPro" id="IPR053138">
    <property type="entry name" value="N-alpha-Ac-DABA_deacetylase"/>
</dbReference>
<feature type="domain" description="Succinylglutamate desuccinylase/Aspartoacylase catalytic" evidence="5">
    <location>
        <begin position="33"/>
        <end position="216"/>
    </location>
</feature>
<evidence type="ECO:0000313" key="6">
    <source>
        <dbReference type="EMBL" id="CDN51332.1"/>
    </source>
</evidence>